<evidence type="ECO:0000256" key="3">
    <source>
        <dbReference type="ARBA" id="ARBA00022840"/>
    </source>
</evidence>
<evidence type="ECO:0000313" key="7">
    <source>
        <dbReference type="Proteomes" id="UP000320244"/>
    </source>
</evidence>
<dbReference type="OrthoDB" id="8773773at2"/>
<protein>
    <submittedName>
        <fullName evidence="6">ABC transporter ATP-binding protein</fullName>
    </submittedName>
</protein>
<evidence type="ECO:0000313" key="6">
    <source>
        <dbReference type="EMBL" id="TWP35760.1"/>
    </source>
</evidence>
<proteinExistence type="predicted"/>
<reference evidence="6 7" key="1">
    <citation type="submission" date="2019-05" db="EMBL/GenBank/DDBJ databases">
        <authorList>
            <person name="Lee S.D."/>
        </authorList>
    </citation>
    <scope>NUCLEOTIDE SEQUENCE [LARGE SCALE GENOMIC DNA]</scope>
    <source>
        <strain evidence="6 7">C5-26</strain>
    </source>
</reference>
<evidence type="ECO:0000256" key="1">
    <source>
        <dbReference type="ARBA" id="ARBA00022448"/>
    </source>
</evidence>
<dbReference type="PROSITE" id="PS50893">
    <property type="entry name" value="ABC_TRANSPORTER_2"/>
    <property type="match status" value="1"/>
</dbReference>
<name>A0A563DZR9_9MICO</name>
<evidence type="ECO:0000259" key="5">
    <source>
        <dbReference type="PROSITE" id="PS50893"/>
    </source>
</evidence>
<feature type="domain" description="ABC transporter" evidence="5">
    <location>
        <begin position="25"/>
        <end position="257"/>
    </location>
</feature>
<dbReference type="PROSITE" id="PS00211">
    <property type="entry name" value="ABC_TRANSPORTER_1"/>
    <property type="match status" value="1"/>
</dbReference>
<dbReference type="InterPro" id="IPR017871">
    <property type="entry name" value="ABC_transporter-like_CS"/>
</dbReference>
<reference evidence="6 7" key="2">
    <citation type="submission" date="2019-08" db="EMBL/GenBank/DDBJ databases">
        <title>Jejuicoccus antrihumi gen. nov., sp. nov., a new member of the family Dermacoccaceae isolated from a cave.</title>
        <authorList>
            <person name="Schumann P."/>
            <person name="Kim I.S."/>
        </authorList>
    </citation>
    <scope>NUCLEOTIDE SEQUENCE [LARGE SCALE GENOMIC DNA]</scope>
    <source>
        <strain evidence="6 7">C5-26</strain>
    </source>
</reference>
<gene>
    <name evidence="6" type="ORF">FGL98_13100</name>
</gene>
<organism evidence="6 7">
    <name type="scientific">Leekyejoonella antrihumi</name>
    <dbReference type="NCBI Taxonomy" id="1660198"/>
    <lineage>
        <taxon>Bacteria</taxon>
        <taxon>Bacillati</taxon>
        <taxon>Actinomycetota</taxon>
        <taxon>Actinomycetes</taxon>
        <taxon>Micrococcales</taxon>
        <taxon>Dermacoccaceae</taxon>
        <taxon>Leekyejoonella</taxon>
    </lineage>
</organism>
<dbReference type="Proteomes" id="UP000320244">
    <property type="component" value="Unassembled WGS sequence"/>
</dbReference>
<keyword evidence="7" id="KW-1185">Reference proteome</keyword>
<feature type="region of interest" description="Disordered" evidence="4">
    <location>
        <begin position="1"/>
        <end position="20"/>
    </location>
</feature>
<dbReference type="InterPro" id="IPR003439">
    <property type="entry name" value="ABC_transporter-like_ATP-bd"/>
</dbReference>
<dbReference type="SMART" id="SM00382">
    <property type="entry name" value="AAA"/>
    <property type="match status" value="1"/>
</dbReference>
<dbReference type="PANTHER" id="PTHR42788">
    <property type="entry name" value="TAURINE IMPORT ATP-BINDING PROTEIN-RELATED"/>
    <property type="match status" value="1"/>
</dbReference>
<sequence length="287" mass="31064">MVGKKFAKSAPAATDTSHAQEAARIEITGLTKRFVTPTGEPFTAIRDVTFTVEPGQFCAIVGPTGCGKSTTLGQVSGLERPSAGSVAVGGRPVTGITKGVSFMFQADALFPWKTVLGNVMIGPTLAGMAKKDAIALARDWLRRVGLTGFEDRYPHQLSGGMRKRVAMAAALINEPRILLMDEPFGALDVQTKAIMQTELLGLWEQSRPSVLFITHDLDEAVALSDRVLIMTSGPGSIKESFEIDLPRPRGEVQDIRHEQRFLELQNQIWASLKDEVQRAYARTAGAA</sequence>
<dbReference type="EMBL" id="VCQV01000017">
    <property type="protein sequence ID" value="TWP35760.1"/>
    <property type="molecule type" value="Genomic_DNA"/>
</dbReference>
<dbReference type="GO" id="GO:0016887">
    <property type="term" value="F:ATP hydrolysis activity"/>
    <property type="evidence" value="ECO:0007669"/>
    <property type="project" value="InterPro"/>
</dbReference>
<dbReference type="Pfam" id="PF00005">
    <property type="entry name" value="ABC_tran"/>
    <property type="match status" value="1"/>
</dbReference>
<keyword evidence="2" id="KW-0547">Nucleotide-binding</keyword>
<dbReference type="PANTHER" id="PTHR42788:SF13">
    <property type="entry name" value="ALIPHATIC SULFONATES IMPORT ATP-BINDING PROTEIN SSUB"/>
    <property type="match status" value="1"/>
</dbReference>
<keyword evidence="1" id="KW-0813">Transport</keyword>
<evidence type="ECO:0000256" key="2">
    <source>
        <dbReference type="ARBA" id="ARBA00022741"/>
    </source>
</evidence>
<dbReference type="CDD" id="cd03293">
    <property type="entry name" value="ABC_NrtD_SsuB_transporters"/>
    <property type="match status" value="1"/>
</dbReference>
<dbReference type="Gene3D" id="3.40.50.300">
    <property type="entry name" value="P-loop containing nucleotide triphosphate hydrolases"/>
    <property type="match status" value="1"/>
</dbReference>
<dbReference type="AlphaFoldDB" id="A0A563DZR9"/>
<dbReference type="GO" id="GO:0005524">
    <property type="term" value="F:ATP binding"/>
    <property type="evidence" value="ECO:0007669"/>
    <property type="project" value="UniProtKB-KW"/>
</dbReference>
<dbReference type="InterPro" id="IPR050166">
    <property type="entry name" value="ABC_transporter_ATP-bind"/>
</dbReference>
<keyword evidence="3 6" id="KW-0067">ATP-binding</keyword>
<dbReference type="SUPFAM" id="SSF52540">
    <property type="entry name" value="P-loop containing nucleoside triphosphate hydrolases"/>
    <property type="match status" value="1"/>
</dbReference>
<dbReference type="InterPro" id="IPR003593">
    <property type="entry name" value="AAA+_ATPase"/>
</dbReference>
<accession>A0A563DZR9</accession>
<evidence type="ECO:0000256" key="4">
    <source>
        <dbReference type="SAM" id="MobiDB-lite"/>
    </source>
</evidence>
<comment type="caution">
    <text evidence="6">The sequence shown here is derived from an EMBL/GenBank/DDBJ whole genome shotgun (WGS) entry which is preliminary data.</text>
</comment>
<dbReference type="InterPro" id="IPR027417">
    <property type="entry name" value="P-loop_NTPase"/>
</dbReference>